<accession>A0ACC5PZ28</accession>
<keyword evidence="1" id="KW-0347">Helicase</keyword>
<comment type="caution">
    <text evidence="1">The sequence shown here is derived from an EMBL/GenBank/DDBJ whole genome shotgun (WGS) entry which is preliminary data.</text>
</comment>
<sequence length="1680" mass="191909">MTIGKILKEFRQNSQSPRELGDKFERLMLSYLKTDPIYKEYFSEVWLWMDFPKRGNMPDTGIDLVAVIRDTGDYCAIQCKCYGEDQTLEKSDIDSFFTASGTNLFKKRMIISTTNKWSKNALAALDGQQIPVIRATIYDLANSPIDWDQFSLENPDHLELKPKKKIRPHQQTALEKVLTGFQTGNRGKLIMACGTGKTFTALKIAENFPKENNLILFLVPSISLLSQTLREWTAETDINFHSIAVCSDVNVGKSKQKSKNDDLADITVNDLAFPATTNANDIIKSYQKIRENNTAKVNNTPNVETFHGTSLQKNPTSLQKNPTSLQKNPTSLQKNPTSLQKNPTSLQKNPTSLQNQNQHNQSELTVIFSTYQSIQAIADAQKQGLPEFDLIICDEAHRTTGVTIAGEDESYFVRVHNQDFMQAKKRLYMTATPKIYSDDTKVQAQENDAFLCSMDDVDIYGQEFHRLSFGEAVSVGLLTDYKVMVLAVDEKFVSATFQQQLADANNELNLDDAVKIVGCWNGLAKRLIKDAQGEDIEDNNPMKRAVAFSRSIKDSKKIVDVFADIINQYQQLNPDDEDFLECNLDHVDGTQNSLERNSKLEWLKAELPLTPTKGGNSGNICRILSNARCLSEGVDIPALDAVMFLTPRNSVVDVVQSVGRVMRKAEGKKYGYIILPVGIPADIPPEVALKDNQKYQVIWRVLQALRSHDDRFNDTVNKIELNKRRPPQIAVIGVGGKTENDGSSQSAKKGSSYKQLELNFPIEEWRNAIYAKIVTKCGDRQYWEKWAKNVAEIADTHISRIKALLVGANGRSPLQSEAKKVFDEFITGLHQNINPNVTEDEAIEMLSQHLITKPVFDALFEGYEFTKYNPVSQTMQRMLDVLESQSLQKEVKTLDKFYESVRKKASGIDNAEGKQRIIIELYDKFFRAAFPRLVERLGIVYTPVEVVDFIIKSADFALKQEFGVGLTDEGVHILDPFTGTGTFMVRLLQSGLIKPEDLQRKFSYELHCNEIVLLAYYIAAINIEESYHFLAGGEYQPFNGIVLTDTFQMFENAGYLLESIFPENNQRVINQKQRDITVIIGNPPYSAGQTSENDGNKNLKYENLDQKIANSYAKHSTATLKNSLYDSYIRGFRWASDRIKDQGIVCFVSNGSFIDNNAMDGFRKCLVDEFTSIYCFNLRGNQRTSGEIARKEGGKIFGSGSRATIAIIFLIKNSSKKSENKVFYHDIGDYLSQKEKLDIIKNFGDISTIKWQKITPNENYDWINQRNDDFESFISLGDKKDATTKTIFDVYSMGVKTNRDNWVYNFSHQLVINNMTRMIDFYNQQVEEFKNHLKGQTLTNAEQRKKQVENFIDTDPKKISWSGELKDDCGKLIIHAFNPSEVVKSMYRPFCNQAYYYNKDLNNRLYQIPKIFPNQNLENLAIYVTGIGASKDFSALIIDVIPNLHLHDTGQCFPLYTYEKQSELGELFATATTEQYTKKENIPDSILKEYQQKYEDKTITKSDIFYYIYGVLHSPEYKQRFASDLKKMLPRIPFTADFWTFSQAGRELAYYHLNYETIEPYELEEFKKDLYLDHQDYQVEKMVFGKNKNGLDKTIIIYNSKLTLSQIPLEAYEYIVNGKSALEWIMERYKVTKDKDSGIINDPNHWSENPRYIVDLVKRIVRVSLETVRIVKSLPALNEW</sequence>
<name>A0ACC5PZ28_DOLFA</name>
<dbReference type="Proteomes" id="UP000597867">
    <property type="component" value="Unassembled WGS sequence"/>
</dbReference>
<proteinExistence type="predicted"/>
<protein>
    <submittedName>
        <fullName evidence="1">DEAD/DEAH box helicase</fullName>
    </submittedName>
</protein>
<reference evidence="1" key="1">
    <citation type="submission" date="2020-10" db="EMBL/GenBank/DDBJ databases">
        <authorList>
            <person name="Castelo-Branco R."/>
            <person name="Eusebio N."/>
            <person name="Adriana R."/>
            <person name="Vieira A."/>
            <person name="Brugerolle De Fraissinette N."/>
            <person name="Rezende De Castro R."/>
            <person name="Schneider M.P."/>
            <person name="Vasconcelos V."/>
            <person name="Leao P.N."/>
        </authorList>
    </citation>
    <scope>NUCLEOTIDE SEQUENCE</scope>
    <source>
        <strain evidence="1">LEGE 04289</strain>
    </source>
</reference>
<organism evidence="1 2">
    <name type="scientific">Dolichospermum flos-aquae LEGE 04289</name>
    <dbReference type="NCBI Taxonomy" id="1828708"/>
    <lineage>
        <taxon>Bacteria</taxon>
        <taxon>Bacillati</taxon>
        <taxon>Cyanobacteriota</taxon>
        <taxon>Cyanophyceae</taxon>
        <taxon>Nostocales</taxon>
        <taxon>Aphanizomenonaceae</taxon>
        <taxon>Dolichospermum</taxon>
    </lineage>
</organism>
<keyword evidence="1" id="KW-0378">Hydrolase</keyword>
<evidence type="ECO:0000313" key="1">
    <source>
        <dbReference type="EMBL" id="MBE9218461.1"/>
    </source>
</evidence>
<dbReference type="EMBL" id="JADEWF010000016">
    <property type="protein sequence ID" value="MBE9218461.1"/>
    <property type="molecule type" value="Genomic_DNA"/>
</dbReference>
<evidence type="ECO:0000313" key="2">
    <source>
        <dbReference type="Proteomes" id="UP000597867"/>
    </source>
</evidence>
<keyword evidence="1" id="KW-0547">Nucleotide-binding</keyword>
<keyword evidence="1" id="KW-0067">ATP-binding</keyword>
<gene>
    <name evidence="1" type="ORF">IQ222_06605</name>
</gene>
<keyword evidence="2" id="KW-1185">Reference proteome</keyword>